<feature type="compositionally biased region" description="Polar residues" evidence="1">
    <location>
        <begin position="8"/>
        <end position="23"/>
    </location>
</feature>
<dbReference type="GO" id="GO:0016491">
    <property type="term" value="F:oxidoreductase activity"/>
    <property type="evidence" value="ECO:0007669"/>
    <property type="project" value="InterPro"/>
</dbReference>
<dbReference type="InterPro" id="IPR012951">
    <property type="entry name" value="BBE"/>
</dbReference>
<reference evidence="3 4" key="1">
    <citation type="journal article" date="2013" name="J. Microbiol.">
        <title>Lysinibacillus chungkukjangi sp. nov., isolated from Chungkukjang, Korean fermented soybean food.</title>
        <authorList>
            <person name="Kim S.J."/>
            <person name="Jang Y.H."/>
            <person name="Hamada M."/>
            <person name="Ahn J.H."/>
            <person name="Weon H.Y."/>
            <person name="Suzuki K."/>
            <person name="Whang K.S."/>
            <person name="Kwon S.W."/>
        </authorList>
    </citation>
    <scope>NUCLEOTIDE SEQUENCE [LARGE SCALE GENOMIC DNA]</scope>
    <source>
        <strain evidence="3 4">MCCC 1A12701</strain>
    </source>
</reference>
<evidence type="ECO:0000313" key="3">
    <source>
        <dbReference type="EMBL" id="RQW74897.1"/>
    </source>
</evidence>
<organism evidence="3 4">
    <name type="scientific">Lysinibacillus composti</name>
    <dbReference type="NCBI Taxonomy" id="720633"/>
    <lineage>
        <taxon>Bacteria</taxon>
        <taxon>Bacillati</taxon>
        <taxon>Bacillota</taxon>
        <taxon>Bacilli</taxon>
        <taxon>Bacillales</taxon>
        <taxon>Bacillaceae</taxon>
        <taxon>Lysinibacillus</taxon>
    </lineage>
</organism>
<comment type="caution">
    <text evidence="3">The sequence shown here is derived from an EMBL/GenBank/DDBJ whole genome shotgun (WGS) entry which is preliminary data.</text>
</comment>
<name>A0A3N9UFH8_9BACI</name>
<evidence type="ECO:0000313" key="4">
    <source>
        <dbReference type="Proteomes" id="UP000274033"/>
    </source>
</evidence>
<dbReference type="AlphaFoldDB" id="A0A3N9UFH8"/>
<feature type="region of interest" description="Disordered" evidence="1">
    <location>
        <begin position="1"/>
        <end position="23"/>
    </location>
</feature>
<dbReference type="Pfam" id="PF08031">
    <property type="entry name" value="BBE"/>
    <property type="match status" value="1"/>
</dbReference>
<dbReference type="Proteomes" id="UP000274033">
    <property type="component" value="Unassembled WGS sequence"/>
</dbReference>
<evidence type="ECO:0000259" key="2">
    <source>
        <dbReference type="Pfam" id="PF08031"/>
    </source>
</evidence>
<dbReference type="GO" id="GO:0050660">
    <property type="term" value="F:flavin adenine dinucleotide binding"/>
    <property type="evidence" value="ECO:0007669"/>
    <property type="project" value="InterPro"/>
</dbReference>
<dbReference type="EMBL" id="RRCT01000007">
    <property type="protein sequence ID" value="RQW74897.1"/>
    <property type="molecule type" value="Genomic_DNA"/>
</dbReference>
<sequence>MQVKKQYAPTNTFRNNHTIEATE</sequence>
<accession>A0A3N9UFH8</accession>
<keyword evidence="4" id="KW-1185">Reference proteome</keyword>
<gene>
    <name evidence="3" type="ORF">EBB45_09555</name>
</gene>
<evidence type="ECO:0000256" key="1">
    <source>
        <dbReference type="SAM" id="MobiDB-lite"/>
    </source>
</evidence>
<protein>
    <recommendedName>
        <fullName evidence="2">Berberine/berberine-like domain-containing protein</fullName>
    </recommendedName>
</protein>
<proteinExistence type="predicted"/>
<feature type="domain" description="Berberine/berberine-like" evidence="2">
    <location>
        <begin position="1"/>
        <end position="20"/>
    </location>
</feature>